<sequence>MLSFILTAGFVSLTSVIIGVRLYNVYYCWGNYEQMLKRYGRKSIKNLTIVITGCNTGIGKETARELYRHGARVIMANRNRSQTEQVIQEFQRLYPFADGQLVYKHLDLTSMDSVKRFSQDIISNEPRLDILISNAAVFGAPVGLTDDHFETNMQVNHLAPALLTHLLLPKLQQPRIGDHAMKKSPPPPPRIITVTSTLTNRGTIQQEFLSRITNEQQLKTIMNKRGREIYASTKLANLHFMRSLSTRKNLIKNVEICLASPGFCYTRLHRYSSRSSLIWMSLFAPLFFMIVKSSKQGAQTIIGCSMIPHLRSDVLYHHCKEDELFFQKGPPSFVSNSHHLFEITMKSIEPFSG</sequence>
<accession>A0A922L5W8</accession>
<dbReference type="PANTHER" id="PTHR43157:SF31">
    <property type="entry name" value="PHOSPHATIDYLINOSITOL-GLYCAN BIOSYNTHESIS CLASS F PROTEIN"/>
    <property type="match status" value="1"/>
</dbReference>
<dbReference type="PANTHER" id="PTHR43157">
    <property type="entry name" value="PHOSPHATIDYLINOSITOL-GLYCAN BIOSYNTHESIS CLASS F PROTEIN-RELATED"/>
    <property type="match status" value="1"/>
</dbReference>
<dbReference type="InterPro" id="IPR036291">
    <property type="entry name" value="NAD(P)-bd_dom_sf"/>
</dbReference>
<evidence type="ECO:0000313" key="2">
    <source>
        <dbReference type="EMBL" id="KAH9518290.1"/>
    </source>
</evidence>
<dbReference type="EMBL" id="ASGP02000003">
    <property type="protein sequence ID" value="KAH9518290.1"/>
    <property type="molecule type" value="Genomic_DNA"/>
</dbReference>
<dbReference type="Gene3D" id="3.40.50.720">
    <property type="entry name" value="NAD(P)-binding Rossmann-like Domain"/>
    <property type="match status" value="1"/>
</dbReference>
<evidence type="ECO:0000256" key="1">
    <source>
        <dbReference type="ARBA" id="ARBA00023002"/>
    </source>
</evidence>
<dbReference type="Pfam" id="PF00106">
    <property type="entry name" value="adh_short"/>
    <property type="match status" value="1"/>
</dbReference>
<gene>
    <name evidence="2" type="ORF">DERF_008879</name>
</gene>
<dbReference type="SUPFAM" id="SSF51735">
    <property type="entry name" value="NAD(P)-binding Rossmann-fold domains"/>
    <property type="match status" value="1"/>
</dbReference>
<dbReference type="InterPro" id="IPR002347">
    <property type="entry name" value="SDR_fam"/>
</dbReference>
<reference evidence="2" key="1">
    <citation type="submission" date="2013-05" db="EMBL/GenBank/DDBJ databases">
        <authorList>
            <person name="Yim A.K.Y."/>
            <person name="Chan T.F."/>
            <person name="Ji K.M."/>
            <person name="Liu X.Y."/>
            <person name="Zhou J.W."/>
            <person name="Li R.Q."/>
            <person name="Yang K.Y."/>
            <person name="Li J."/>
            <person name="Li M."/>
            <person name="Law P.T.W."/>
            <person name="Wu Y.L."/>
            <person name="Cai Z.L."/>
            <person name="Qin H."/>
            <person name="Bao Y."/>
            <person name="Leung R.K.K."/>
            <person name="Ng P.K.S."/>
            <person name="Zou J."/>
            <person name="Zhong X.J."/>
            <person name="Ran P.X."/>
            <person name="Zhong N.S."/>
            <person name="Liu Z.G."/>
            <person name="Tsui S.K.W."/>
        </authorList>
    </citation>
    <scope>NUCLEOTIDE SEQUENCE</scope>
    <source>
        <strain evidence="2">Derf</strain>
        <tissue evidence="2">Whole organism</tissue>
    </source>
</reference>
<dbReference type="PRINTS" id="PR00081">
    <property type="entry name" value="GDHRDH"/>
</dbReference>
<reference evidence="2" key="2">
    <citation type="journal article" date="2022" name="Res Sq">
        <title>Comparative Genomics Reveals Insights into the Divergent Evolution of Astigmatic Mites and Household Pest Adaptations.</title>
        <authorList>
            <person name="Xiong Q."/>
            <person name="Wan A.T.-Y."/>
            <person name="Liu X.-Y."/>
            <person name="Fung C.S.-H."/>
            <person name="Xiao X."/>
            <person name="Malainual N."/>
            <person name="Hou J."/>
            <person name="Wang L."/>
            <person name="Wang M."/>
            <person name="Yang K."/>
            <person name="Cui Y."/>
            <person name="Leung E."/>
            <person name="Nong W."/>
            <person name="Shin S.-K."/>
            <person name="Au S."/>
            <person name="Jeong K.Y."/>
            <person name="Chew F.T."/>
            <person name="Hui J."/>
            <person name="Leung T.F."/>
            <person name="Tungtrongchitr A."/>
            <person name="Zhong N."/>
            <person name="Liu Z."/>
            <person name="Tsui S."/>
        </authorList>
    </citation>
    <scope>NUCLEOTIDE SEQUENCE</scope>
    <source>
        <strain evidence="2">Derf</strain>
        <tissue evidence="2">Whole organism</tissue>
    </source>
</reference>
<proteinExistence type="predicted"/>
<evidence type="ECO:0000313" key="3">
    <source>
        <dbReference type="Proteomes" id="UP000790347"/>
    </source>
</evidence>
<dbReference type="GO" id="GO:0016491">
    <property type="term" value="F:oxidoreductase activity"/>
    <property type="evidence" value="ECO:0007669"/>
    <property type="project" value="UniProtKB-KW"/>
</dbReference>
<dbReference type="Proteomes" id="UP000790347">
    <property type="component" value="Unassembled WGS sequence"/>
</dbReference>
<keyword evidence="1" id="KW-0560">Oxidoreductase</keyword>
<name>A0A922L5W8_DERFA</name>
<dbReference type="AlphaFoldDB" id="A0A922L5W8"/>
<comment type="caution">
    <text evidence="2">The sequence shown here is derived from an EMBL/GenBank/DDBJ whole genome shotgun (WGS) entry which is preliminary data.</text>
</comment>
<protein>
    <submittedName>
        <fullName evidence="2">Uncharacterized protein</fullName>
    </submittedName>
</protein>
<organism evidence="2 3">
    <name type="scientific">Dermatophagoides farinae</name>
    <name type="common">American house dust mite</name>
    <dbReference type="NCBI Taxonomy" id="6954"/>
    <lineage>
        <taxon>Eukaryota</taxon>
        <taxon>Metazoa</taxon>
        <taxon>Ecdysozoa</taxon>
        <taxon>Arthropoda</taxon>
        <taxon>Chelicerata</taxon>
        <taxon>Arachnida</taxon>
        <taxon>Acari</taxon>
        <taxon>Acariformes</taxon>
        <taxon>Sarcoptiformes</taxon>
        <taxon>Astigmata</taxon>
        <taxon>Psoroptidia</taxon>
        <taxon>Analgoidea</taxon>
        <taxon>Pyroglyphidae</taxon>
        <taxon>Dermatophagoidinae</taxon>
        <taxon>Dermatophagoides</taxon>
    </lineage>
</organism>
<keyword evidence="3" id="KW-1185">Reference proteome</keyword>